<dbReference type="EMBL" id="BMIT01000012">
    <property type="protein sequence ID" value="GGF03449.1"/>
    <property type="molecule type" value="Genomic_DNA"/>
</dbReference>
<evidence type="ECO:0000313" key="2">
    <source>
        <dbReference type="EMBL" id="GGF03449.1"/>
    </source>
</evidence>
<protein>
    <submittedName>
        <fullName evidence="2">Uncharacterized protein</fullName>
    </submittedName>
</protein>
<feature type="transmembrane region" description="Helical" evidence="1">
    <location>
        <begin position="12"/>
        <end position="29"/>
    </location>
</feature>
<keyword evidence="3" id="KW-1185">Reference proteome</keyword>
<accession>A0ABQ1TTL2</accession>
<organism evidence="2 3">
    <name type="scientific">Pseudoalteromonas gelatinilytica</name>
    <dbReference type="NCBI Taxonomy" id="1703256"/>
    <lineage>
        <taxon>Bacteria</taxon>
        <taxon>Pseudomonadati</taxon>
        <taxon>Pseudomonadota</taxon>
        <taxon>Gammaproteobacteria</taxon>
        <taxon>Alteromonadales</taxon>
        <taxon>Pseudoalteromonadaceae</taxon>
        <taxon>Pseudoalteromonas</taxon>
    </lineage>
</organism>
<gene>
    <name evidence="2" type="ORF">GCM10008027_30510</name>
</gene>
<comment type="caution">
    <text evidence="2">The sequence shown here is derived from an EMBL/GenBank/DDBJ whole genome shotgun (WGS) entry which is preliminary data.</text>
</comment>
<evidence type="ECO:0000256" key="1">
    <source>
        <dbReference type="SAM" id="Phobius"/>
    </source>
</evidence>
<proteinExistence type="predicted"/>
<name>A0ABQ1TTL2_9GAMM</name>
<feature type="transmembrane region" description="Helical" evidence="1">
    <location>
        <begin position="68"/>
        <end position="88"/>
    </location>
</feature>
<evidence type="ECO:0000313" key="3">
    <source>
        <dbReference type="Proteomes" id="UP000638462"/>
    </source>
</evidence>
<dbReference type="Proteomes" id="UP000638462">
    <property type="component" value="Unassembled WGS sequence"/>
</dbReference>
<keyword evidence="1" id="KW-0472">Membrane</keyword>
<reference evidence="3" key="1">
    <citation type="journal article" date="2019" name="Int. J. Syst. Evol. Microbiol.">
        <title>The Global Catalogue of Microorganisms (GCM) 10K type strain sequencing project: providing services to taxonomists for standard genome sequencing and annotation.</title>
        <authorList>
            <consortium name="The Broad Institute Genomics Platform"/>
            <consortium name="The Broad Institute Genome Sequencing Center for Infectious Disease"/>
            <person name="Wu L."/>
            <person name="Ma J."/>
        </authorList>
    </citation>
    <scope>NUCLEOTIDE SEQUENCE [LARGE SCALE GENOMIC DNA]</scope>
    <source>
        <strain evidence="3">CGMCC 1.15394</strain>
    </source>
</reference>
<sequence>MSIKMYKRILKGLLFGILGYTSTMFGMSYRSSEQFILAQKRCLNGILEFCLSDSDKATLLASWSPYNLYYLIVLIISFAILILLDDILKFVSLAYNKANHKR</sequence>
<keyword evidence="1" id="KW-0812">Transmembrane</keyword>
<keyword evidence="1" id="KW-1133">Transmembrane helix</keyword>